<keyword evidence="8" id="KW-0732">Signal</keyword>
<dbReference type="InterPro" id="IPR008707">
    <property type="entry name" value="B-propeller_PilY1"/>
</dbReference>
<accession>F5RAI1</accession>
<evidence type="ECO:0000256" key="1">
    <source>
        <dbReference type="ARBA" id="ARBA00004561"/>
    </source>
</evidence>
<evidence type="ECO:0000256" key="4">
    <source>
        <dbReference type="ARBA" id="ARBA00022723"/>
    </source>
</evidence>
<comment type="caution">
    <text evidence="10">The sequence shown here is derived from an EMBL/GenBank/DDBJ whole genome shotgun (WGS) entry which is preliminary data.</text>
</comment>
<dbReference type="InterPro" id="IPR036465">
    <property type="entry name" value="vWFA_dom_sf"/>
</dbReference>
<keyword evidence="3" id="KW-1029">Fimbrium biogenesis</keyword>
<evidence type="ECO:0000256" key="7">
    <source>
        <dbReference type="SAM" id="MobiDB-lite"/>
    </source>
</evidence>
<keyword evidence="11" id="KW-1185">Reference proteome</keyword>
<feature type="domain" description="PilY1 beta-propeller" evidence="9">
    <location>
        <begin position="620"/>
        <end position="976"/>
    </location>
</feature>
<evidence type="ECO:0000256" key="3">
    <source>
        <dbReference type="ARBA" id="ARBA00022558"/>
    </source>
</evidence>
<evidence type="ECO:0000256" key="5">
    <source>
        <dbReference type="ARBA" id="ARBA00022837"/>
    </source>
</evidence>
<dbReference type="STRING" id="1000565.METUNv1_01195"/>
<evidence type="ECO:0000256" key="6">
    <source>
        <dbReference type="ARBA" id="ARBA00023263"/>
    </source>
</evidence>
<keyword evidence="5" id="KW-0106">Calcium</keyword>
<organism evidence="10 11">
    <name type="scientific">Methyloversatilis universalis (strain ATCC BAA-1314 / DSM 25237 / JCM 13912 / CCUG 52030 / FAM5)</name>
    <dbReference type="NCBI Taxonomy" id="1000565"/>
    <lineage>
        <taxon>Bacteria</taxon>
        <taxon>Pseudomonadati</taxon>
        <taxon>Pseudomonadota</taxon>
        <taxon>Betaproteobacteria</taxon>
        <taxon>Nitrosomonadales</taxon>
        <taxon>Sterolibacteriaceae</taxon>
        <taxon>Methyloversatilis</taxon>
    </lineage>
</organism>
<dbReference type="eggNOG" id="COG3419">
    <property type="taxonomic scope" value="Bacteria"/>
</dbReference>
<evidence type="ECO:0000313" key="10">
    <source>
        <dbReference type="EMBL" id="EGK72430.1"/>
    </source>
</evidence>
<dbReference type="Proteomes" id="UP000005019">
    <property type="component" value="Unassembled WGS sequence"/>
</dbReference>
<evidence type="ECO:0000256" key="8">
    <source>
        <dbReference type="SAM" id="SignalP"/>
    </source>
</evidence>
<keyword evidence="4" id="KW-0479">Metal-binding</keyword>
<evidence type="ECO:0000256" key="2">
    <source>
        <dbReference type="ARBA" id="ARBA00008387"/>
    </source>
</evidence>
<feature type="chain" id="PRO_5003331361" evidence="8">
    <location>
        <begin position="18"/>
        <end position="1187"/>
    </location>
</feature>
<comment type="similarity">
    <text evidence="2">Belongs to the PilY1 family.</text>
</comment>
<feature type="compositionally biased region" description="Gly residues" evidence="7">
    <location>
        <begin position="1115"/>
        <end position="1146"/>
    </location>
</feature>
<dbReference type="AlphaFoldDB" id="F5RAI1"/>
<reference evidence="10 11" key="1">
    <citation type="journal article" date="2011" name="J. Bacteriol.">
        <title>Genome sequence of Methyloversatilis universalis FAM5T, a methylotrophic representative of the order Rhodocyclales.</title>
        <authorList>
            <person name="Kittichotirat W."/>
            <person name="Good N.M."/>
            <person name="Hall R."/>
            <person name="Bringel F."/>
            <person name="Lajus A."/>
            <person name="Medigue C."/>
            <person name="Smalley N.E."/>
            <person name="Beck D."/>
            <person name="Bumgarner R."/>
            <person name="Vuilleumier S."/>
            <person name="Kalyuzhnaya M.G."/>
        </authorList>
    </citation>
    <scope>NUCLEOTIDE SEQUENCE [LARGE SCALE GENOMIC DNA]</scope>
    <source>
        <strain evidence="11">ATCC BAA-1314 / JCM 13912 / FAM5</strain>
    </source>
</reference>
<dbReference type="InterPro" id="IPR011047">
    <property type="entry name" value="Quinoprotein_ADH-like_sf"/>
</dbReference>
<gene>
    <name evidence="10" type="ORF">METUNv1_01195</name>
</gene>
<dbReference type="GO" id="GO:0009289">
    <property type="term" value="C:pilus"/>
    <property type="evidence" value="ECO:0007669"/>
    <property type="project" value="UniProtKB-SubCell"/>
</dbReference>
<dbReference type="EMBL" id="AFHG01000036">
    <property type="protein sequence ID" value="EGK72430.1"/>
    <property type="molecule type" value="Genomic_DNA"/>
</dbReference>
<sequence>MNAALLAAFAIALPVQAATDISSQPLVLNVTAAPNVLMILDNSGSMASEMLPDDFYNTFSIDFALKPTNDTGEIVADYDDLNIFNLATRTAWLNRIYYDPTVTYKPWTKADGSAYDPATPTAAPAEPGSSSLLDLTSQTSRTFKWRKNTSVTTFSFSSSAIPRNRACASNNDTCSLTFWPITFFVHKGTGSIYERGNYYRYRIQGSTAYRKDLADGTEVTVSSFSWPNGVTRTVTQEIQNFANWYTYGRTRMNSAKGGVSFAFSTLGQNYRVGFRTINGTSGWLSIPTTGTFSDTNRTNFFTKLFAATPSGLTPLRKSLLDAGEYFKTSAPWGPDVAGAPLGCRQAFTIMTTDGYYNTTTDSDITAVNSSIGNADGGKGRPYADTYSLTLADIAMHYYDTDLQTTIADKVPTSGEDPNNRQHMNTFAVAFGLKGTLDPTSDLPALTAGTKSWPNPTLSDTAKLDDLWHATVNGRGRFVSAADPTEFANGLKAALDTIVARTASSSNLGVSSAQLRQGSRVYQARFTSEVWTGDIWAFQVGTDGNLQTTANWKASEQIPAPSARSIYTRNGSSSVDFTWSNLSDAQKAALGNNSAVLDYLRGVRTGEASEGGLFRNRNQLIGDIVHSSPVFVGTPDNFGYERFSWSGASTYQDYRALRASRTPMLYVNANDGMTHAFNANTGAEVFAYVPSSALAQMKTLTQTNYSHQFINDGAITVADVFDSSGSVGNWRSLLVSSTGRGGRQLYALDVTDPTVPASGAAAARVKWEFSHSDFGRFTGKPVVARMNNGVWAVIVGNGYNSDQYKGFLFVINALTGELISTIDTGACPTTDSPCVSNGLAEVTTWDDDDDGDVDYIYAGDLRGNLWRFDVTSATPSNWGVSFGTASSPLPLFRAVDSAGTPQPITSRVEVMLDPSTGVRWVSFGTGQFLSTTDRNSRAVQSWYGLYDNYLSGTTTSPVVGRTNLAERRVIKEETQTTGTGDTATSVKVRVISAPGDDVGGQAITNADGAYIRKGWYLDLLPDTRTAAGERMIYGVQAFGGALFATSAIPADDPCTPGGSGWLMGINPYTGGRLNADLFANRAQVTITSGETSNRYYVSAVSTGSMPSSPILVRNEGSGGTTTGGSTGGSGNTGTDTGGTTGGSGGSSSGSTVGRSDALVNTSDLGILRERLNLPDRFGRISWRELIND</sequence>
<name>F5RAI1_METUF</name>
<feature type="signal peptide" evidence="8">
    <location>
        <begin position="1"/>
        <end position="17"/>
    </location>
</feature>
<evidence type="ECO:0000313" key="11">
    <source>
        <dbReference type="Proteomes" id="UP000005019"/>
    </source>
</evidence>
<dbReference type="Gene3D" id="3.40.50.410">
    <property type="entry name" value="von Willebrand factor, type A domain"/>
    <property type="match status" value="1"/>
</dbReference>
<comment type="subcellular location">
    <subcellularLocation>
        <location evidence="1">Fimbrium</location>
    </subcellularLocation>
</comment>
<protein>
    <submittedName>
        <fullName evidence="10">Type 4 fimbrial biogenesis protein PilY1</fullName>
    </submittedName>
</protein>
<proteinExistence type="inferred from homology"/>
<feature type="region of interest" description="Disordered" evidence="7">
    <location>
        <begin position="1106"/>
        <end position="1155"/>
    </location>
</feature>
<keyword evidence="6" id="KW-0281">Fimbrium</keyword>
<evidence type="ECO:0000259" key="9">
    <source>
        <dbReference type="Pfam" id="PF05567"/>
    </source>
</evidence>
<dbReference type="SUPFAM" id="SSF50998">
    <property type="entry name" value="Quinoprotein alcohol dehydrogenase-like"/>
    <property type="match status" value="1"/>
</dbReference>
<dbReference type="GO" id="GO:0046872">
    <property type="term" value="F:metal ion binding"/>
    <property type="evidence" value="ECO:0007669"/>
    <property type="project" value="UniProtKB-KW"/>
</dbReference>
<dbReference type="Pfam" id="PF05567">
    <property type="entry name" value="T4P_PilY1"/>
    <property type="match status" value="1"/>
</dbReference>